<proteinExistence type="predicted"/>
<accession>A0ABQ3PA58</accession>
<evidence type="ECO:0000313" key="4">
    <source>
        <dbReference type="Proteomes" id="UP001052739"/>
    </source>
</evidence>
<dbReference type="PANTHER" id="PTHR41913">
    <property type="entry name" value="DUF1684 DOMAIN-CONTAINING PROTEIN"/>
    <property type="match status" value="1"/>
</dbReference>
<evidence type="ECO:0000256" key="1">
    <source>
        <dbReference type="SAM" id="MobiDB-lite"/>
    </source>
</evidence>
<comment type="caution">
    <text evidence="3">The sequence shown here is derived from an EMBL/GenBank/DDBJ whole genome shotgun (WGS) entry which is preliminary data.</text>
</comment>
<dbReference type="EMBL" id="BNDW01000019">
    <property type="protein sequence ID" value="GHI21885.1"/>
    <property type="molecule type" value="Genomic_DNA"/>
</dbReference>
<dbReference type="Proteomes" id="UP001052739">
    <property type="component" value="Unassembled WGS sequence"/>
</dbReference>
<keyword evidence="4" id="KW-1185">Reference proteome</keyword>
<evidence type="ECO:0000259" key="2">
    <source>
        <dbReference type="Pfam" id="PF13454"/>
    </source>
</evidence>
<sequence length="884" mass="94528">MNPSLVIVGAGPRGTGFLERLAAALPGRYGDRPLDVHLVDPHPPGPGRIWRTDRSPLLWTNSRAGDVTLFTDDTVPLEGPVRPGPTLAAWSGTDGRRFATRPEQGAYLRWAYERARDALPAAVTLHEHRTTALRVEGPREGRQRVRLAGRAAPLPADLVVLALGHPDAEPDAAQRELAAFAARHGLVHLPPGHTAELDLAALPPGRPVLVRGLGLAFVDLMVLLTEGRGGRYEGPEDAPVYVPSGREPVLYAGSRRGVPYHAKTGYVLDGERPPLPRFFGPREVDALLAGDGPLDFRRDVWPHIARELGWAHYHRLFAAHPERTARPWAAFEAGWAAAAPDGPGLAALVAAAVPDPADRFDPEALDRPLDGLRLPGAEALQEELRARIAAGLSRRHDPARSPDAAVVAALDSVYGQLGRLAHRVDTGAWWHGYYSHLASGPPGSRLRRLLALSEAGVVRFLGPRLTVAADERRGVFRASSPAVPGAGTEARALVEARLETAAVPRAAGPLLRGLAEDGAAVTPGGLLAVDPADGRILQRDGRPHPRRIALGPYTTAGVGGGFTRPRSGGRAFAQNDAAAHAALALLRDGVAPGAPRTGVEGWNTMSDTHDSRVPDDGTDGPDGADPRAADWRHWHEQREAAVASSYGPLSLTGTHWLADFPDGRLPDLPGEWREDGDEVVLTADAGDGLTVDGEPFAGTVRLTADHAPVHGSRVGSGGRRLMVLRREGLWAVRDFDPESAARRAFRGIEATPYDPRWAVPGVYRPYEEALSVRVENADGRERGLGLTGEVVFELDGRVHALQVAVEDDGTLWAVFADATSGRSTFRFRFLRPAAPAEDGTVTVDLNRALLPPCAFADHFICPFPPPGNTLDLAVEAGERRVLTG</sequence>
<dbReference type="InterPro" id="IPR036188">
    <property type="entry name" value="FAD/NAD-bd_sf"/>
</dbReference>
<protein>
    <recommendedName>
        <fullName evidence="2">FAD-dependent urate hydroxylase HpyO/Asp monooxygenase CreE-like FAD/NAD(P)-binding domain-containing protein</fullName>
    </recommendedName>
</protein>
<reference evidence="3" key="1">
    <citation type="submission" date="2024-05" db="EMBL/GenBank/DDBJ databases">
        <title>Whole genome shotgun sequence of Streptomyces hydrogenans NBRC 13475.</title>
        <authorList>
            <person name="Komaki H."/>
            <person name="Tamura T."/>
        </authorList>
    </citation>
    <scope>NUCLEOTIDE SEQUENCE</scope>
    <source>
        <strain evidence="3">NBRC 13475</strain>
    </source>
</reference>
<dbReference type="InterPro" id="IPR012467">
    <property type="entry name" value="DUF1684"/>
</dbReference>
<feature type="region of interest" description="Disordered" evidence="1">
    <location>
        <begin position="595"/>
        <end position="628"/>
    </location>
</feature>
<name>A0ABQ3PA58_9ACTN</name>
<dbReference type="PANTHER" id="PTHR41913:SF1">
    <property type="entry name" value="DUF1684 DOMAIN-CONTAINING PROTEIN"/>
    <property type="match status" value="1"/>
</dbReference>
<gene>
    <name evidence="3" type="ORF">Shyd_32560</name>
</gene>
<dbReference type="Pfam" id="PF07920">
    <property type="entry name" value="DUF1684"/>
    <property type="match status" value="1"/>
</dbReference>
<evidence type="ECO:0000313" key="3">
    <source>
        <dbReference type="EMBL" id="GHI21885.1"/>
    </source>
</evidence>
<dbReference type="SUPFAM" id="SSF51905">
    <property type="entry name" value="FAD/NAD(P)-binding domain"/>
    <property type="match status" value="1"/>
</dbReference>
<dbReference type="InterPro" id="IPR038732">
    <property type="entry name" value="HpyO/CreE_NAD-binding"/>
</dbReference>
<feature type="domain" description="FAD-dependent urate hydroxylase HpyO/Asp monooxygenase CreE-like FAD/NAD(P)-binding" evidence="2">
    <location>
        <begin position="6"/>
        <end position="165"/>
    </location>
</feature>
<dbReference type="Pfam" id="PF13454">
    <property type="entry name" value="NAD_binding_9"/>
    <property type="match status" value="1"/>
</dbReference>
<organism evidence="3 4">
    <name type="scientific">Streptomyces hydrogenans</name>
    <dbReference type="NCBI Taxonomy" id="1873719"/>
    <lineage>
        <taxon>Bacteria</taxon>
        <taxon>Bacillati</taxon>
        <taxon>Actinomycetota</taxon>
        <taxon>Actinomycetes</taxon>
        <taxon>Kitasatosporales</taxon>
        <taxon>Streptomycetaceae</taxon>
        <taxon>Streptomyces</taxon>
    </lineage>
</organism>